<dbReference type="PANTHER" id="PTHR31728">
    <property type="entry name" value="ABRAXAS FAMILY MEMBER"/>
    <property type="match status" value="1"/>
</dbReference>
<dbReference type="GO" id="GO:0008608">
    <property type="term" value="P:attachment of spindle microtubules to kinetochore"/>
    <property type="evidence" value="ECO:0007669"/>
    <property type="project" value="TreeGrafter"/>
</dbReference>
<dbReference type="GO" id="GO:0070536">
    <property type="term" value="P:protein K63-linked deubiquitination"/>
    <property type="evidence" value="ECO:0007669"/>
    <property type="project" value="TreeGrafter"/>
</dbReference>
<dbReference type="PANTHER" id="PTHR31728:SF5">
    <property type="entry name" value="OS07G0540200 PROTEIN"/>
    <property type="match status" value="1"/>
</dbReference>
<evidence type="ECO:0000313" key="2">
    <source>
        <dbReference type="Proteomes" id="UP000230750"/>
    </source>
</evidence>
<accession>A0A2G8JT68</accession>
<dbReference type="GO" id="GO:0005634">
    <property type="term" value="C:nucleus"/>
    <property type="evidence" value="ECO:0007669"/>
    <property type="project" value="TreeGrafter"/>
</dbReference>
<protein>
    <submittedName>
        <fullName evidence="1">Putative BRISC complex subunit Abro1</fullName>
    </submittedName>
</protein>
<sequence>MSVFSLLQEGFLIGEVSMQEVTNISDSQINTTTRETTVNVISHTICPKPFSFYNRLGQVDREKLAALLKSNCDNVVGWFRCRSGSMPEPSLRENAIHHHLRDLLGTHYQNFLFGIFGEGSNMNHTTITYYYNFYTYNNGLFSPQKVAIENLGDTAQSEYKHGSSLNTESSGSDSYRDILTSHKKDMIDKVARN</sequence>
<dbReference type="EMBL" id="MRZV01001297">
    <property type="protein sequence ID" value="PIK38952.1"/>
    <property type="molecule type" value="Genomic_DNA"/>
</dbReference>
<name>A0A2G8JT68_STIJA</name>
<proteinExistence type="predicted"/>
<dbReference type="AlphaFoldDB" id="A0A2G8JT68"/>
<gene>
    <name evidence="1" type="ORF">BSL78_24210</name>
</gene>
<comment type="caution">
    <text evidence="1">The sequence shown here is derived from an EMBL/GenBank/DDBJ whole genome shotgun (WGS) entry which is preliminary data.</text>
</comment>
<dbReference type="OrthoDB" id="6358435at2759"/>
<dbReference type="PRINTS" id="PR02051">
    <property type="entry name" value="PROTEINF175"/>
</dbReference>
<evidence type="ECO:0000313" key="1">
    <source>
        <dbReference type="EMBL" id="PIK38952.1"/>
    </source>
</evidence>
<dbReference type="Proteomes" id="UP000230750">
    <property type="component" value="Unassembled WGS sequence"/>
</dbReference>
<dbReference type="InterPro" id="IPR023238">
    <property type="entry name" value="FAM175"/>
</dbReference>
<dbReference type="Pfam" id="PF21125">
    <property type="entry name" value="MPN_2A_DUB_like"/>
    <property type="match status" value="1"/>
</dbReference>
<keyword evidence="2" id="KW-1185">Reference proteome</keyword>
<dbReference type="STRING" id="307972.A0A2G8JT68"/>
<organism evidence="1 2">
    <name type="scientific">Stichopus japonicus</name>
    <name type="common">Sea cucumber</name>
    <dbReference type="NCBI Taxonomy" id="307972"/>
    <lineage>
        <taxon>Eukaryota</taxon>
        <taxon>Metazoa</taxon>
        <taxon>Echinodermata</taxon>
        <taxon>Eleutherozoa</taxon>
        <taxon>Echinozoa</taxon>
        <taxon>Holothuroidea</taxon>
        <taxon>Aspidochirotacea</taxon>
        <taxon>Aspidochirotida</taxon>
        <taxon>Stichopodidae</taxon>
        <taxon>Apostichopus</taxon>
    </lineage>
</organism>
<dbReference type="GO" id="GO:0031593">
    <property type="term" value="F:polyubiquitin modification-dependent protein binding"/>
    <property type="evidence" value="ECO:0007669"/>
    <property type="project" value="TreeGrafter"/>
</dbReference>
<dbReference type="GO" id="GO:0008017">
    <property type="term" value="F:microtubule binding"/>
    <property type="evidence" value="ECO:0007669"/>
    <property type="project" value="TreeGrafter"/>
</dbReference>
<dbReference type="GO" id="GO:0090307">
    <property type="term" value="P:mitotic spindle assembly"/>
    <property type="evidence" value="ECO:0007669"/>
    <property type="project" value="TreeGrafter"/>
</dbReference>
<reference evidence="1 2" key="1">
    <citation type="journal article" date="2017" name="PLoS Biol.">
        <title>The sea cucumber genome provides insights into morphological evolution and visceral regeneration.</title>
        <authorList>
            <person name="Zhang X."/>
            <person name="Sun L."/>
            <person name="Yuan J."/>
            <person name="Sun Y."/>
            <person name="Gao Y."/>
            <person name="Zhang L."/>
            <person name="Li S."/>
            <person name="Dai H."/>
            <person name="Hamel J.F."/>
            <person name="Liu C."/>
            <person name="Yu Y."/>
            <person name="Liu S."/>
            <person name="Lin W."/>
            <person name="Guo K."/>
            <person name="Jin S."/>
            <person name="Xu P."/>
            <person name="Storey K.B."/>
            <person name="Huan P."/>
            <person name="Zhang T."/>
            <person name="Zhou Y."/>
            <person name="Zhang J."/>
            <person name="Lin C."/>
            <person name="Li X."/>
            <person name="Xing L."/>
            <person name="Huo D."/>
            <person name="Sun M."/>
            <person name="Wang L."/>
            <person name="Mercier A."/>
            <person name="Li F."/>
            <person name="Yang H."/>
            <person name="Xiang J."/>
        </authorList>
    </citation>
    <scope>NUCLEOTIDE SEQUENCE [LARGE SCALE GENOMIC DNA]</scope>
    <source>
        <strain evidence="1">Shaxun</strain>
        <tissue evidence="1">Muscle</tissue>
    </source>
</reference>